<sequence>MAKYRAQHVKSAPEFLNYSARVHLACHRIPDPPLVKPLTPASGVLCMTQVTQHRINYRKNDQKKLPSEASESSDF</sequence>
<gene>
    <name evidence="1" type="ORF">CGI_10009322</name>
</gene>
<dbReference type="InParanoid" id="K1QVR8"/>
<organism evidence="1">
    <name type="scientific">Magallana gigas</name>
    <name type="common">Pacific oyster</name>
    <name type="synonym">Crassostrea gigas</name>
    <dbReference type="NCBI Taxonomy" id="29159"/>
    <lineage>
        <taxon>Eukaryota</taxon>
        <taxon>Metazoa</taxon>
        <taxon>Spiralia</taxon>
        <taxon>Lophotrochozoa</taxon>
        <taxon>Mollusca</taxon>
        <taxon>Bivalvia</taxon>
        <taxon>Autobranchia</taxon>
        <taxon>Pteriomorphia</taxon>
        <taxon>Ostreida</taxon>
        <taxon>Ostreoidea</taxon>
        <taxon>Ostreidae</taxon>
        <taxon>Magallana</taxon>
    </lineage>
</organism>
<evidence type="ECO:0000313" key="1">
    <source>
        <dbReference type="EMBL" id="EKC35334.1"/>
    </source>
</evidence>
<dbReference type="AlphaFoldDB" id="K1QVR8"/>
<protein>
    <submittedName>
        <fullName evidence="1">Uncharacterized protein</fullName>
    </submittedName>
</protein>
<dbReference type="EMBL" id="JH816455">
    <property type="protein sequence ID" value="EKC35334.1"/>
    <property type="molecule type" value="Genomic_DNA"/>
</dbReference>
<accession>K1QVR8</accession>
<name>K1QVR8_MAGGI</name>
<reference evidence="1" key="1">
    <citation type="journal article" date="2012" name="Nature">
        <title>The oyster genome reveals stress adaptation and complexity of shell formation.</title>
        <authorList>
            <person name="Zhang G."/>
            <person name="Fang X."/>
            <person name="Guo X."/>
            <person name="Li L."/>
            <person name="Luo R."/>
            <person name="Xu F."/>
            <person name="Yang P."/>
            <person name="Zhang L."/>
            <person name="Wang X."/>
            <person name="Qi H."/>
            <person name="Xiong Z."/>
            <person name="Que H."/>
            <person name="Xie Y."/>
            <person name="Holland P.W."/>
            <person name="Paps J."/>
            <person name="Zhu Y."/>
            <person name="Wu F."/>
            <person name="Chen Y."/>
            <person name="Wang J."/>
            <person name="Peng C."/>
            <person name="Meng J."/>
            <person name="Yang L."/>
            <person name="Liu J."/>
            <person name="Wen B."/>
            <person name="Zhang N."/>
            <person name="Huang Z."/>
            <person name="Zhu Q."/>
            <person name="Feng Y."/>
            <person name="Mount A."/>
            <person name="Hedgecock D."/>
            <person name="Xu Z."/>
            <person name="Liu Y."/>
            <person name="Domazet-Loso T."/>
            <person name="Du Y."/>
            <person name="Sun X."/>
            <person name="Zhang S."/>
            <person name="Liu B."/>
            <person name="Cheng P."/>
            <person name="Jiang X."/>
            <person name="Li J."/>
            <person name="Fan D."/>
            <person name="Wang W."/>
            <person name="Fu W."/>
            <person name="Wang T."/>
            <person name="Wang B."/>
            <person name="Zhang J."/>
            <person name="Peng Z."/>
            <person name="Li Y."/>
            <person name="Li N."/>
            <person name="Wang J."/>
            <person name="Chen M."/>
            <person name="He Y."/>
            <person name="Tan F."/>
            <person name="Song X."/>
            <person name="Zheng Q."/>
            <person name="Huang R."/>
            <person name="Yang H."/>
            <person name="Du X."/>
            <person name="Chen L."/>
            <person name="Yang M."/>
            <person name="Gaffney P.M."/>
            <person name="Wang S."/>
            <person name="Luo L."/>
            <person name="She Z."/>
            <person name="Ming Y."/>
            <person name="Huang W."/>
            <person name="Zhang S."/>
            <person name="Huang B."/>
            <person name="Zhang Y."/>
            <person name="Qu T."/>
            <person name="Ni P."/>
            <person name="Miao G."/>
            <person name="Wang J."/>
            <person name="Wang Q."/>
            <person name="Steinberg C.E."/>
            <person name="Wang H."/>
            <person name="Li N."/>
            <person name="Qian L."/>
            <person name="Zhang G."/>
            <person name="Li Y."/>
            <person name="Yang H."/>
            <person name="Liu X."/>
            <person name="Wang J."/>
            <person name="Yin Y."/>
            <person name="Wang J."/>
        </authorList>
    </citation>
    <scope>NUCLEOTIDE SEQUENCE [LARGE SCALE GENOMIC DNA]</scope>
    <source>
        <strain evidence="1">05x7-T-G4-1.051#20</strain>
    </source>
</reference>
<dbReference type="HOGENOM" id="CLU_2673528_0_0_1"/>
<proteinExistence type="predicted"/>